<dbReference type="PANTHER" id="PTHR30055">
    <property type="entry name" value="HTH-TYPE TRANSCRIPTIONAL REGULATOR RUTR"/>
    <property type="match status" value="1"/>
</dbReference>
<evidence type="ECO:0000256" key="2">
    <source>
        <dbReference type="ARBA" id="ARBA00023125"/>
    </source>
</evidence>
<dbReference type="EMBL" id="AP027452">
    <property type="protein sequence ID" value="BDY30541.1"/>
    <property type="molecule type" value="Genomic_DNA"/>
</dbReference>
<protein>
    <submittedName>
        <fullName evidence="6">TetR family transcriptional regulator</fullName>
    </submittedName>
</protein>
<dbReference type="PANTHER" id="PTHR30055:SF148">
    <property type="entry name" value="TETR-FAMILY TRANSCRIPTIONAL REGULATOR"/>
    <property type="match status" value="1"/>
</dbReference>
<feature type="domain" description="HTH tetR-type" evidence="5">
    <location>
        <begin position="14"/>
        <end position="74"/>
    </location>
</feature>
<dbReference type="InterPro" id="IPR009057">
    <property type="entry name" value="Homeodomain-like_sf"/>
</dbReference>
<keyword evidence="8" id="KW-1185">Reference proteome</keyword>
<reference evidence="7" key="3">
    <citation type="submission" date="2023-03" db="EMBL/GenBank/DDBJ databases">
        <title>Draft genome sequence of a Mycolicibacterium mageritense strain H4_3_1 isolated from a hybrid biological-inorganic system reactor.</title>
        <authorList>
            <person name="Feng X."/>
            <person name="Kazama D."/>
            <person name="Sato K."/>
            <person name="Kobayashi H."/>
        </authorList>
    </citation>
    <scope>NUCLEOTIDE SEQUENCE</scope>
    <source>
        <strain evidence="7">H4_3_1</strain>
    </source>
</reference>
<reference evidence="6" key="2">
    <citation type="submission" date="2020-02" db="EMBL/GenBank/DDBJ databases">
        <authorList>
            <person name="Matsumoto Y."/>
            <person name="Motooka D."/>
            <person name="Nakamura S."/>
        </authorList>
    </citation>
    <scope>NUCLEOTIDE SEQUENCE</scope>
    <source>
        <strain evidence="6">JCM 12375</strain>
    </source>
</reference>
<dbReference type="InterPro" id="IPR001647">
    <property type="entry name" value="HTH_TetR"/>
</dbReference>
<evidence type="ECO:0000256" key="4">
    <source>
        <dbReference type="PROSITE-ProRule" id="PRU00335"/>
    </source>
</evidence>
<evidence type="ECO:0000259" key="5">
    <source>
        <dbReference type="PROSITE" id="PS50977"/>
    </source>
</evidence>
<evidence type="ECO:0000313" key="7">
    <source>
        <dbReference type="EMBL" id="BDY30541.1"/>
    </source>
</evidence>
<evidence type="ECO:0000256" key="1">
    <source>
        <dbReference type="ARBA" id="ARBA00023015"/>
    </source>
</evidence>
<dbReference type="Proteomes" id="UP001241092">
    <property type="component" value="Chromosome"/>
</dbReference>
<keyword evidence="2 4" id="KW-0238">DNA-binding</keyword>
<dbReference type="AlphaFoldDB" id="A0AAI8TX90"/>
<dbReference type="Proteomes" id="UP000465622">
    <property type="component" value="Chromosome"/>
</dbReference>
<dbReference type="PRINTS" id="PR00455">
    <property type="entry name" value="HTHTETR"/>
</dbReference>
<evidence type="ECO:0000313" key="6">
    <source>
        <dbReference type="EMBL" id="BBX35642.1"/>
    </source>
</evidence>
<dbReference type="Gene3D" id="1.10.357.10">
    <property type="entry name" value="Tetracycline Repressor, domain 2"/>
    <property type="match status" value="1"/>
</dbReference>
<evidence type="ECO:0000256" key="3">
    <source>
        <dbReference type="ARBA" id="ARBA00023163"/>
    </source>
</evidence>
<evidence type="ECO:0000313" key="8">
    <source>
        <dbReference type="Proteomes" id="UP000465622"/>
    </source>
</evidence>
<proteinExistence type="predicted"/>
<dbReference type="InterPro" id="IPR036271">
    <property type="entry name" value="Tet_transcr_reg_TetR-rel_C_sf"/>
</dbReference>
<reference evidence="6 8" key="1">
    <citation type="journal article" date="2019" name="Emerg. Microbes Infect.">
        <title>Comprehensive subspecies identification of 175 nontuberculous mycobacteria species based on 7547 genomic profiles.</title>
        <authorList>
            <person name="Matsumoto Y."/>
            <person name="Kinjo T."/>
            <person name="Motooka D."/>
            <person name="Nabeya D."/>
            <person name="Jung N."/>
            <person name="Uechi K."/>
            <person name="Horii T."/>
            <person name="Iida T."/>
            <person name="Fujita J."/>
            <person name="Nakamura S."/>
        </authorList>
    </citation>
    <scope>NUCLEOTIDE SEQUENCE [LARGE SCALE GENOMIC DNA]</scope>
    <source>
        <strain evidence="6 8">JCM 12375</strain>
    </source>
</reference>
<sequence length="199" mass="22198">MTTEPRRRPGGRSARVRQSVIEATVAVIAEKGLTDFTVNDVAARAGVHATSIYRRWGTRDNLITDTLLDYSRHTIPVPDTGSVRADLYRLLTAIAAYLNTSIGRALAQALATGGDESRWQTVRFEFWTTRLALTRTIVDRAVERGELPPETDARLVLEMLVAPLQFRTLVTREQFGEELCTRLTDAVLDGIRPRPHVAD</sequence>
<dbReference type="Pfam" id="PF16859">
    <property type="entry name" value="TetR_C_11"/>
    <property type="match status" value="1"/>
</dbReference>
<dbReference type="SUPFAM" id="SSF48498">
    <property type="entry name" value="Tetracyclin repressor-like, C-terminal domain"/>
    <property type="match status" value="1"/>
</dbReference>
<evidence type="ECO:0000313" key="9">
    <source>
        <dbReference type="Proteomes" id="UP001241092"/>
    </source>
</evidence>
<dbReference type="PROSITE" id="PS50977">
    <property type="entry name" value="HTH_TETR_2"/>
    <property type="match status" value="1"/>
</dbReference>
<organism evidence="7 9">
    <name type="scientific">Mycolicibacterium mageritense</name>
    <name type="common">Mycobacterium mageritense</name>
    <dbReference type="NCBI Taxonomy" id="53462"/>
    <lineage>
        <taxon>Bacteria</taxon>
        <taxon>Bacillati</taxon>
        <taxon>Actinomycetota</taxon>
        <taxon>Actinomycetes</taxon>
        <taxon>Mycobacteriales</taxon>
        <taxon>Mycobacteriaceae</taxon>
        <taxon>Mycolicibacterium</taxon>
    </lineage>
</organism>
<name>A0AAI8TX90_MYCME</name>
<dbReference type="InterPro" id="IPR011075">
    <property type="entry name" value="TetR_C"/>
</dbReference>
<dbReference type="Gene3D" id="1.10.10.60">
    <property type="entry name" value="Homeodomain-like"/>
    <property type="match status" value="1"/>
</dbReference>
<keyword evidence="1" id="KW-0805">Transcription regulation</keyword>
<dbReference type="GO" id="GO:0000976">
    <property type="term" value="F:transcription cis-regulatory region binding"/>
    <property type="evidence" value="ECO:0007669"/>
    <property type="project" value="TreeGrafter"/>
</dbReference>
<dbReference type="EMBL" id="AP022567">
    <property type="protein sequence ID" value="BBX35642.1"/>
    <property type="molecule type" value="Genomic_DNA"/>
</dbReference>
<gene>
    <name evidence="7" type="ORF">hbim_04485</name>
    <name evidence="6" type="ORF">MMAGJ_49240</name>
</gene>
<accession>A0AAI8TX90</accession>
<feature type="DNA-binding region" description="H-T-H motif" evidence="4">
    <location>
        <begin position="37"/>
        <end position="56"/>
    </location>
</feature>
<dbReference type="RefSeq" id="WP_036428244.1">
    <property type="nucleotide sequence ID" value="NZ_AP022567.1"/>
</dbReference>
<dbReference type="Pfam" id="PF00440">
    <property type="entry name" value="TetR_N"/>
    <property type="match status" value="1"/>
</dbReference>
<keyword evidence="3" id="KW-0804">Transcription</keyword>
<dbReference type="GO" id="GO:0003700">
    <property type="term" value="F:DNA-binding transcription factor activity"/>
    <property type="evidence" value="ECO:0007669"/>
    <property type="project" value="TreeGrafter"/>
</dbReference>
<dbReference type="SUPFAM" id="SSF46689">
    <property type="entry name" value="Homeodomain-like"/>
    <property type="match status" value="1"/>
</dbReference>
<dbReference type="InterPro" id="IPR050109">
    <property type="entry name" value="HTH-type_TetR-like_transc_reg"/>
</dbReference>